<evidence type="ECO:0000256" key="9">
    <source>
        <dbReference type="ARBA" id="ARBA00044673"/>
    </source>
</evidence>
<dbReference type="PANTHER" id="PTHR12755">
    <property type="entry name" value="CLEAVAGE/POLYADENYLATION FACTOR IA SUBUNIT CLP1P"/>
    <property type="match status" value="1"/>
</dbReference>
<evidence type="ECO:0000259" key="10">
    <source>
        <dbReference type="Pfam" id="PF16575"/>
    </source>
</evidence>
<dbReference type="GO" id="GO:0006396">
    <property type="term" value="P:RNA processing"/>
    <property type="evidence" value="ECO:0007669"/>
    <property type="project" value="InterPro"/>
</dbReference>
<dbReference type="KEGG" id="ppac:PAP_00025"/>
<evidence type="ECO:0000256" key="3">
    <source>
        <dbReference type="ARBA" id="ARBA00022679"/>
    </source>
</evidence>
<keyword evidence="12" id="KW-1185">Reference proteome</keyword>
<dbReference type="eggNOG" id="arCOG04127">
    <property type="taxonomic scope" value="Archaea"/>
</dbReference>
<dbReference type="GeneID" id="24841139"/>
<sequence length="354" mass="40831">MNKAKYITDVPKDREEAIGVIESKRPKIIFVLGDIDTGKSTLITYLANKLIETFKIGIIDADIGQKGILPPTTISLTFPRDKFTSFSELKAEKSYFIGSTTPNQFFGEMVAGLKRLVDLSTQRADIILVDLTGYVHGQGAELKRLKIETVKPDLILALQRRNELENILKPFKNKIEIINLEVSKDAKIHEPSERRRIRREKWKAYFQNSKTYRLSLNDYIISGTQLFQGRELTKEELEMLGNLFKWLVFYGEKMGEKYIAVKADLEHYSRQIDKRVLHYIDFEKLSNLLVGLIDEDGFCIGVGILKLINFREKWIEVLAPLSEEEMKKVREIRFGRIRVREDGEELGLIDRGAI</sequence>
<dbReference type="InterPro" id="IPR045116">
    <property type="entry name" value="Clp1/Grc3"/>
</dbReference>
<protein>
    <recommendedName>
        <fullName evidence="2">polynucleotide 5'-hydroxyl-kinase</fullName>
        <ecNumber evidence="2">2.7.1.78</ecNumber>
    </recommendedName>
</protein>
<keyword evidence="6" id="KW-0067">ATP-binding</keyword>
<dbReference type="Gene3D" id="3.40.50.300">
    <property type="entry name" value="P-loop containing nucleotide triphosphate hydrolases"/>
    <property type="match status" value="1"/>
</dbReference>
<evidence type="ECO:0000256" key="7">
    <source>
        <dbReference type="ARBA" id="ARBA00024737"/>
    </source>
</evidence>
<dbReference type="RefSeq" id="WP_048163905.1">
    <property type="nucleotide sequence ID" value="NZ_CP006019.1"/>
</dbReference>
<dbReference type="PANTHER" id="PTHR12755:SF3">
    <property type="entry name" value="POLYNUCLEOTIDE 5'-HYDROXYL-KINASE NOL9"/>
    <property type="match status" value="1"/>
</dbReference>
<organism evidence="11 12">
    <name type="scientific">Palaeococcus pacificus DY20341</name>
    <dbReference type="NCBI Taxonomy" id="1343739"/>
    <lineage>
        <taxon>Archaea</taxon>
        <taxon>Methanobacteriati</taxon>
        <taxon>Methanobacteriota</taxon>
        <taxon>Thermococci</taxon>
        <taxon>Thermococcales</taxon>
        <taxon>Thermococcaceae</taxon>
        <taxon>Palaeococcus</taxon>
    </lineage>
</organism>
<evidence type="ECO:0000256" key="4">
    <source>
        <dbReference type="ARBA" id="ARBA00022741"/>
    </source>
</evidence>
<dbReference type="EMBL" id="CP006019">
    <property type="protein sequence ID" value="AIF68457.1"/>
    <property type="molecule type" value="Genomic_DNA"/>
</dbReference>
<dbReference type="Proteomes" id="UP000027981">
    <property type="component" value="Chromosome"/>
</dbReference>
<evidence type="ECO:0000256" key="8">
    <source>
        <dbReference type="ARBA" id="ARBA00044641"/>
    </source>
</evidence>
<dbReference type="SUPFAM" id="SSF52540">
    <property type="entry name" value="P-loop containing nucleoside triphosphate hydrolases"/>
    <property type="match status" value="1"/>
</dbReference>
<dbReference type="HOGENOM" id="CLU_051301_0_1_2"/>
<reference evidence="12" key="1">
    <citation type="submission" date="2013-06" db="EMBL/GenBank/DDBJ databases">
        <title>Complete Genome Sequence of Hyperthermophilic Palaeococcus pacificus DY20341T, Isolated from a Deep-Sea Hydrothermal Sediments.</title>
        <authorList>
            <person name="Zeng X."/>
            <person name="Shao Z."/>
        </authorList>
    </citation>
    <scope>NUCLEOTIDE SEQUENCE [LARGE SCALE GENOMIC DNA]</scope>
    <source>
        <strain evidence="12">DY20341</strain>
    </source>
</reference>
<evidence type="ECO:0000256" key="6">
    <source>
        <dbReference type="ARBA" id="ARBA00022840"/>
    </source>
</evidence>
<name>A0A075LR52_9EURY</name>
<evidence type="ECO:0000256" key="5">
    <source>
        <dbReference type="ARBA" id="ARBA00022777"/>
    </source>
</evidence>
<accession>A0A075LR52</accession>
<dbReference type="InterPro" id="IPR027417">
    <property type="entry name" value="P-loop_NTPase"/>
</dbReference>
<keyword evidence="5" id="KW-0418">Kinase</keyword>
<feature type="domain" description="Clp1 P-loop" evidence="10">
    <location>
        <begin position="33"/>
        <end position="208"/>
    </location>
</feature>
<dbReference type="STRING" id="1343739.PAP_00025"/>
<dbReference type="OrthoDB" id="359472at2157"/>
<dbReference type="EC" id="2.7.1.78" evidence="2"/>
<gene>
    <name evidence="11" type="ORF">PAP_00025</name>
</gene>
<keyword evidence="4" id="KW-0547">Nucleotide-binding</keyword>
<evidence type="ECO:0000313" key="11">
    <source>
        <dbReference type="EMBL" id="AIF68457.1"/>
    </source>
</evidence>
<evidence type="ECO:0000313" key="12">
    <source>
        <dbReference type="Proteomes" id="UP000027981"/>
    </source>
</evidence>
<dbReference type="AlphaFoldDB" id="A0A075LR52"/>
<evidence type="ECO:0000256" key="1">
    <source>
        <dbReference type="ARBA" id="ARBA00001968"/>
    </source>
</evidence>
<comment type="catalytic activity">
    <reaction evidence="9">
        <text>a 5'-end dephospho-2'-deoxyribonucleoside-DNA + ATP = a 5'-end 5'-phospho-2'-deoxyribonucleoside-DNA + ADP + H(+)</text>
        <dbReference type="Rhea" id="RHEA:15669"/>
        <dbReference type="Rhea" id="RHEA-COMP:13180"/>
        <dbReference type="Rhea" id="RHEA-COMP:13184"/>
        <dbReference type="ChEBI" id="CHEBI:15378"/>
        <dbReference type="ChEBI" id="CHEBI:30616"/>
        <dbReference type="ChEBI" id="CHEBI:136412"/>
        <dbReference type="ChEBI" id="CHEBI:136416"/>
        <dbReference type="ChEBI" id="CHEBI:456216"/>
        <dbReference type="EC" id="2.7.1.78"/>
    </reaction>
</comment>
<evidence type="ECO:0000256" key="2">
    <source>
        <dbReference type="ARBA" id="ARBA00012157"/>
    </source>
</evidence>
<comment type="catalytic activity">
    <reaction evidence="8">
        <text>a 5'-end dephospho-ribonucleoside-RNA + ATP = a 5'-end 5'-phospho-ribonucleoside-RNA + ADP + H(+)</text>
        <dbReference type="Rhea" id="RHEA:54580"/>
        <dbReference type="Rhea" id="RHEA-COMP:13936"/>
        <dbReference type="Rhea" id="RHEA-COMP:15179"/>
        <dbReference type="ChEBI" id="CHEBI:15378"/>
        <dbReference type="ChEBI" id="CHEBI:30616"/>
        <dbReference type="ChEBI" id="CHEBI:138282"/>
        <dbReference type="ChEBI" id="CHEBI:138284"/>
        <dbReference type="ChEBI" id="CHEBI:456216"/>
        <dbReference type="EC" id="2.7.1.78"/>
    </reaction>
</comment>
<dbReference type="InterPro" id="IPR032319">
    <property type="entry name" value="CLP1_P"/>
</dbReference>
<reference evidence="11 12" key="2">
    <citation type="journal article" date="2015" name="Genome Announc.">
        <title>Complete Genome Sequence of Hyperthermophilic Piezophilic Archaeon Palaeococcus pacificus DY20341T, Isolated from Deep-Sea Hydrothermal Sediments.</title>
        <authorList>
            <person name="Zeng X."/>
            <person name="Jebbar M."/>
            <person name="Shao Z."/>
        </authorList>
    </citation>
    <scope>NUCLEOTIDE SEQUENCE [LARGE SCALE GENOMIC DNA]</scope>
    <source>
        <strain evidence="11 12">DY20341</strain>
    </source>
</reference>
<dbReference type="GO" id="GO:0005524">
    <property type="term" value="F:ATP binding"/>
    <property type="evidence" value="ECO:0007669"/>
    <property type="project" value="UniProtKB-KW"/>
</dbReference>
<dbReference type="GO" id="GO:0051734">
    <property type="term" value="F:ATP-dependent polynucleotide 5'-hydroxyl-kinase activity"/>
    <property type="evidence" value="ECO:0007669"/>
    <property type="project" value="UniProtKB-EC"/>
</dbReference>
<dbReference type="Pfam" id="PF16575">
    <property type="entry name" value="CLP1_P"/>
    <property type="match status" value="1"/>
</dbReference>
<comment type="function">
    <text evidence="7">Polynucleotide kinase that can phosphorylate the 5'-hydroxyl groups of both single-stranded RNA (ssRNA) and single-stranded DNA (ssDNA). Exhibits a strong preference for ssRNA.</text>
</comment>
<comment type="cofactor">
    <cofactor evidence="1">
        <name>a divalent metal cation</name>
        <dbReference type="ChEBI" id="CHEBI:60240"/>
    </cofactor>
</comment>
<keyword evidence="3" id="KW-0808">Transferase</keyword>
<proteinExistence type="predicted"/>